<gene>
    <name evidence="1" type="ORF">M404DRAFT_151913</name>
</gene>
<dbReference type="InParanoid" id="A0A0C3P030"/>
<dbReference type="EMBL" id="KN831993">
    <property type="protein sequence ID" value="KIO00871.1"/>
    <property type="molecule type" value="Genomic_DNA"/>
</dbReference>
<sequence>LCQWCSNFGSIAITLITHFLVSDPEIGMPSLAQAQELCSKLLEGFAFLYVDQDSHKPENIFWSYFVLFLLGHVHLRPCADSPDVPKLKIGELKKIGVKGMLALCCAVLHHTLSLFKTGELQIDIKYMSFRKAAIKIPLKVNKVTGKELSAVSAFSKQNCGPHTRQYAIAINKHDNAMLHDIIVGATILILCSMDAVSEEGSFQHGEDDVNDLIATLCKLFCCLCTLLTSH</sequence>
<dbReference type="OrthoDB" id="2677435at2759"/>
<protein>
    <submittedName>
        <fullName evidence="1">Uncharacterized protein</fullName>
    </submittedName>
</protein>
<evidence type="ECO:0000313" key="2">
    <source>
        <dbReference type="Proteomes" id="UP000054217"/>
    </source>
</evidence>
<proteinExistence type="predicted"/>
<keyword evidence="2" id="KW-1185">Reference proteome</keyword>
<evidence type="ECO:0000313" key="1">
    <source>
        <dbReference type="EMBL" id="KIO00871.1"/>
    </source>
</evidence>
<dbReference type="HOGENOM" id="CLU_032278_0_1_1"/>
<organism evidence="1 2">
    <name type="scientific">Pisolithus tinctorius Marx 270</name>
    <dbReference type="NCBI Taxonomy" id="870435"/>
    <lineage>
        <taxon>Eukaryota</taxon>
        <taxon>Fungi</taxon>
        <taxon>Dikarya</taxon>
        <taxon>Basidiomycota</taxon>
        <taxon>Agaricomycotina</taxon>
        <taxon>Agaricomycetes</taxon>
        <taxon>Agaricomycetidae</taxon>
        <taxon>Boletales</taxon>
        <taxon>Sclerodermatineae</taxon>
        <taxon>Pisolithaceae</taxon>
        <taxon>Pisolithus</taxon>
    </lineage>
</organism>
<feature type="non-terminal residue" evidence="1">
    <location>
        <position position="1"/>
    </location>
</feature>
<accession>A0A0C3P030</accession>
<dbReference type="AlphaFoldDB" id="A0A0C3P030"/>
<dbReference type="STRING" id="870435.A0A0C3P030"/>
<name>A0A0C3P030_PISTI</name>
<reference evidence="2" key="2">
    <citation type="submission" date="2015-01" db="EMBL/GenBank/DDBJ databases">
        <title>Evolutionary Origins and Diversification of the Mycorrhizal Mutualists.</title>
        <authorList>
            <consortium name="DOE Joint Genome Institute"/>
            <consortium name="Mycorrhizal Genomics Consortium"/>
            <person name="Kohler A."/>
            <person name="Kuo A."/>
            <person name="Nagy L.G."/>
            <person name="Floudas D."/>
            <person name="Copeland A."/>
            <person name="Barry K.W."/>
            <person name="Cichocki N."/>
            <person name="Veneault-Fourrey C."/>
            <person name="LaButti K."/>
            <person name="Lindquist E.A."/>
            <person name="Lipzen A."/>
            <person name="Lundell T."/>
            <person name="Morin E."/>
            <person name="Murat C."/>
            <person name="Riley R."/>
            <person name="Ohm R."/>
            <person name="Sun H."/>
            <person name="Tunlid A."/>
            <person name="Henrissat B."/>
            <person name="Grigoriev I.V."/>
            <person name="Hibbett D.S."/>
            <person name="Martin F."/>
        </authorList>
    </citation>
    <scope>NUCLEOTIDE SEQUENCE [LARGE SCALE GENOMIC DNA]</scope>
    <source>
        <strain evidence="2">Marx 270</strain>
    </source>
</reference>
<reference evidence="1 2" key="1">
    <citation type="submission" date="2014-04" db="EMBL/GenBank/DDBJ databases">
        <authorList>
            <consortium name="DOE Joint Genome Institute"/>
            <person name="Kuo A."/>
            <person name="Kohler A."/>
            <person name="Costa M.D."/>
            <person name="Nagy L.G."/>
            <person name="Floudas D."/>
            <person name="Copeland A."/>
            <person name="Barry K.W."/>
            <person name="Cichocki N."/>
            <person name="Veneault-Fourrey C."/>
            <person name="LaButti K."/>
            <person name="Lindquist E.A."/>
            <person name="Lipzen A."/>
            <person name="Lundell T."/>
            <person name="Morin E."/>
            <person name="Murat C."/>
            <person name="Sun H."/>
            <person name="Tunlid A."/>
            <person name="Henrissat B."/>
            <person name="Grigoriev I.V."/>
            <person name="Hibbett D.S."/>
            <person name="Martin F."/>
            <person name="Nordberg H.P."/>
            <person name="Cantor M.N."/>
            <person name="Hua S.X."/>
        </authorList>
    </citation>
    <scope>NUCLEOTIDE SEQUENCE [LARGE SCALE GENOMIC DNA]</scope>
    <source>
        <strain evidence="1 2">Marx 270</strain>
    </source>
</reference>
<dbReference type="Proteomes" id="UP000054217">
    <property type="component" value="Unassembled WGS sequence"/>
</dbReference>